<dbReference type="AlphaFoldDB" id="A0A7X2V6R0"/>
<keyword evidence="3" id="KW-0808">Transferase</keyword>
<dbReference type="Pfam" id="PF06925">
    <property type="entry name" value="MGDG_synth"/>
    <property type="match status" value="1"/>
</dbReference>
<evidence type="ECO:0000256" key="2">
    <source>
        <dbReference type="ARBA" id="ARBA00022676"/>
    </source>
</evidence>
<dbReference type="EMBL" id="WMIB01000029">
    <property type="protein sequence ID" value="MTH55424.1"/>
    <property type="molecule type" value="Genomic_DNA"/>
</dbReference>
<dbReference type="InterPro" id="IPR009695">
    <property type="entry name" value="Diacylglyc_glucosyltr_N"/>
</dbReference>
<name>A0A7X2V6R0_9BACI</name>
<evidence type="ECO:0000256" key="1">
    <source>
        <dbReference type="ARBA" id="ARBA00006962"/>
    </source>
</evidence>
<dbReference type="RefSeq" id="WP_155113922.1">
    <property type="nucleotide sequence ID" value="NZ_WMIB01000029.1"/>
</dbReference>
<evidence type="ECO:0000259" key="4">
    <source>
        <dbReference type="Pfam" id="PF06925"/>
    </source>
</evidence>
<dbReference type="GO" id="GO:0016020">
    <property type="term" value="C:membrane"/>
    <property type="evidence" value="ECO:0007669"/>
    <property type="project" value="GOC"/>
</dbReference>
<sequence length="388" mass="43903">MKRILILPLFKMESGHHKSANALAEAFQKHDPEIICEKADFLSFINGGLEKFVSSLYLTWIKKFPNAYSTFYHLFFSKKSTVLQSAYEAVFLEKMEQLIEMKQPDLIVCTHSFPSFFVDKLKSYGVCKVPVINLYTDFFVNGLWGKDQVDLHCVPSMKVKNDLMSMGILEERIVVSGILANDRFSKRKAPRQSDDKLHVLLAGGSLGLGKNLSKLVNLTDSGLAEYKILCGSNLQLLEKVNSLNLPHVTALPYISSAEQMNLLYGWADAIVTKPGGATISEAIRKKLLIFIHSVLPGQEEINLDYLTEKGLAEKVSMDHSFEEQLLSLVSDPSKLFAINKARHQYMNELDVRTCSELIRFIEAKLFAGRTSIKDRYINELFSKLYRSL</sequence>
<keyword evidence="6" id="KW-1185">Reference proteome</keyword>
<dbReference type="Proteomes" id="UP000434639">
    <property type="component" value="Unassembled WGS sequence"/>
</dbReference>
<comment type="similarity">
    <text evidence="1">Belongs to the glycosyltransferase 28 family.</text>
</comment>
<gene>
    <name evidence="5" type="ORF">GKZ89_18695</name>
</gene>
<dbReference type="InterPro" id="IPR050519">
    <property type="entry name" value="Glycosyltransf_28_UgtP"/>
</dbReference>
<protein>
    <submittedName>
        <fullName evidence="5">Galactosyldiacylglycerol synthase</fullName>
    </submittedName>
</protein>
<dbReference type="Gene3D" id="3.40.50.2000">
    <property type="entry name" value="Glycogen Phosphorylase B"/>
    <property type="match status" value="1"/>
</dbReference>
<dbReference type="GO" id="GO:0016758">
    <property type="term" value="F:hexosyltransferase activity"/>
    <property type="evidence" value="ECO:0007669"/>
    <property type="project" value="InterPro"/>
</dbReference>
<reference evidence="5 6" key="1">
    <citation type="journal article" date="2017" name="Int. J. Syst. Evol. Microbiol.">
        <title>Bacillus mangrovi sp. nov., isolated from a sediment sample from a mangrove forest.</title>
        <authorList>
            <person name="Gupta V."/>
            <person name="Singh P.K."/>
            <person name="Korpole S."/>
            <person name="Tanuku N.R.S."/>
            <person name="Pinnaka A.K."/>
        </authorList>
    </citation>
    <scope>NUCLEOTIDE SEQUENCE [LARGE SCALE GENOMIC DNA]</scope>
    <source>
        <strain evidence="5 6">KCTC 33872</strain>
    </source>
</reference>
<accession>A0A7X2V6R0</accession>
<evidence type="ECO:0000313" key="5">
    <source>
        <dbReference type="EMBL" id="MTH55424.1"/>
    </source>
</evidence>
<keyword evidence="2" id="KW-0328">Glycosyltransferase</keyword>
<feature type="domain" description="Diacylglycerol glucosyltransferase N-terminal" evidence="4">
    <location>
        <begin position="16"/>
        <end position="178"/>
    </location>
</feature>
<evidence type="ECO:0000313" key="6">
    <source>
        <dbReference type="Proteomes" id="UP000434639"/>
    </source>
</evidence>
<organism evidence="5 6">
    <name type="scientific">Metabacillus mangrovi</name>
    <dbReference type="NCBI Taxonomy" id="1491830"/>
    <lineage>
        <taxon>Bacteria</taxon>
        <taxon>Bacillati</taxon>
        <taxon>Bacillota</taxon>
        <taxon>Bacilli</taxon>
        <taxon>Bacillales</taxon>
        <taxon>Bacillaceae</taxon>
        <taxon>Metabacillus</taxon>
    </lineage>
</organism>
<dbReference type="SUPFAM" id="SSF53756">
    <property type="entry name" value="UDP-Glycosyltransferase/glycogen phosphorylase"/>
    <property type="match status" value="1"/>
</dbReference>
<comment type="caution">
    <text evidence="5">The sequence shown here is derived from an EMBL/GenBank/DDBJ whole genome shotgun (WGS) entry which is preliminary data.</text>
</comment>
<dbReference type="PANTHER" id="PTHR43025">
    <property type="entry name" value="MONOGALACTOSYLDIACYLGLYCEROL SYNTHASE"/>
    <property type="match status" value="1"/>
</dbReference>
<proteinExistence type="inferred from homology"/>
<evidence type="ECO:0000256" key="3">
    <source>
        <dbReference type="ARBA" id="ARBA00022679"/>
    </source>
</evidence>
<dbReference type="GO" id="GO:0009247">
    <property type="term" value="P:glycolipid biosynthetic process"/>
    <property type="evidence" value="ECO:0007669"/>
    <property type="project" value="InterPro"/>
</dbReference>
<dbReference type="OrthoDB" id="9815663at2"/>
<dbReference type="PANTHER" id="PTHR43025:SF3">
    <property type="entry name" value="MONOGALACTOSYLDIACYLGLYCEROL SYNTHASE 1, CHLOROPLASTIC"/>
    <property type="match status" value="1"/>
</dbReference>